<proteinExistence type="predicted"/>
<feature type="compositionally biased region" description="Basic and acidic residues" evidence="1">
    <location>
        <begin position="8"/>
        <end position="38"/>
    </location>
</feature>
<evidence type="ECO:0000313" key="2">
    <source>
        <dbReference type="EMBL" id="RPD57404.1"/>
    </source>
</evidence>
<accession>A0A5C2S3I8</accession>
<evidence type="ECO:0000313" key="3">
    <source>
        <dbReference type="Proteomes" id="UP000313359"/>
    </source>
</evidence>
<feature type="compositionally biased region" description="Polar residues" evidence="1">
    <location>
        <begin position="60"/>
        <end position="81"/>
    </location>
</feature>
<reference evidence="2" key="1">
    <citation type="journal article" date="2018" name="Genome Biol. Evol.">
        <title>Genomics and development of Lentinus tigrinus, a white-rot wood-decaying mushroom with dimorphic fruiting bodies.</title>
        <authorList>
            <person name="Wu B."/>
            <person name="Xu Z."/>
            <person name="Knudson A."/>
            <person name="Carlson A."/>
            <person name="Chen N."/>
            <person name="Kovaka S."/>
            <person name="LaButti K."/>
            <person name="Lipzen A."/>
            <person name="Pennachio C."/>
            <person name="Riley R."/>
            <person name="Schakwitz W."/>
            <person name="Umezawa K."/>
            <person name="Ohm R.A."/>
            <person name="Grigoriev I.V."/>
            <person name="Nagy L.G."/>
            <person name="Gibbons J."/>
            <person name="Hibbett D."/>
        </authorList>
    </citation>
    <scope>NUCLEOTIDE SEQUENCE [LARGE SCALE GENOMIC DNA]</scope>
    <source>
        <strain evidence="2">ALCF2SS1-6</strain>
    </source>
</reference>
<gene>
    <name evidence="2" type="ORF">L227DRAFT_613720</name>
</gene>
<feature type="region of interest" description="Disordered" evidence="1">
    <location>
        <begin position="1"/>
        <end position="83"/>
    </location>
</feature>
<protein>
    <submittedName>
        <fullName evidence="2">Uncharacterized protein</fullName>
    </submittedName>
</protein>
<evidence type="ECO:0000256" key="1">
    <source>
        <dbReference type="SAM" id="MobiDB-lite"/>
    </source>
</evidence>
<keyword evidence="3" id="KW-1185">Reference proteome</keyword>
<organism evidence="2 3">
    <name type="scientific">Lentinus tigrinus ALCF2SS1-6</name>
    <dbReference type="NCBI Taxonomy" id="1328759"/>
    <lineage>
        <taxon>Eukaryota</taxon>
        <taxon>Fungi</taxon>
        <taxon>Dikarya</taxon>
        <taxon>Basidiomycota</taxon>
        <taxon>Agaricomycotina</taxon>
        <taxon>Agaricomycetes</taxon>
        <taxon>Polyporales</taxon>
        <taxon>Polyporaceae</taxon>
        <taxon>Lentinus</taxon>
    </lineage>
</organism>
<sequence>MDWTKFAPHPEVKKEYENIGVEKAKLETRQTSRREKGSSARMPKPAQSRTAAVRTPLGPCTNTLSQPAVTPTTEPVTSTHSGLLVKCKPEPDVEFPMRLVHTHPADDIPGYNSHRRYELPLPILEAPLCDPYISSVHSNYTVTTRRTTHVPRAPLPAFDPRLNQFATDLDDALQASAQLDAQPPRTFKELKMWCGAQTDSLEFLNRIQTGVY</sequence>
<dbReference type="EMBL" id="ML122281">
    <property type="protein sequence ID" value="RPD57404.1"/>
    <property type="molecule type" value="Genomic_DNA"/>
</dbReference>
<dbReference type="Proteomes" id="UP000313359">
    <property type="component" value="Unassembled WGS sequence"/>
</dbReference>
<name>A0A5C2S3I8_9APHY</name>
<dbReference type="AlphaFoldDB" id="A0A5C2S3I8"/>